<keyword evidence="3" id="KW-0902">Two-component regulatory system</keyword>
<feature type="transmembrane region" description="Helical" evidence="5">
    <location>
        <begin position="53"/>
        <end position="68"/>
    </location>
</feature>
<protein>
    <recommendedName>
        <fullName evidence="6">Histidine kinase/HSP90-like ATPase domain-containing protein</fullName>
    </recommendedName>
</protein>
<dbReference type="SMART" id="SM00387">
    <property type="entry name" value="HATPase_c"/>
    <property type="match status" value="1"/>
</dbReference>
<evidence type="ECO:0000256" key="5">
    <source>
        <dbReference type="SAM" id="Phobius"/>
    </source>
</evidence>
<evidence type="ECO:0000313" key="8">
    <source>
        <dbReference type="Proteomes" id="UP000058305"/>
    </source>
</evidence>
<keyword evidence="1" id="KW-0808">Transferase</keyword>
<feature type="transmembrane region" description="Helical" evidence="5">
    <location>
        <begin position="119"/>
        <end position="140"/>
    </location>
</feature>
<feature type="domain" description="Histidine kinase/HSP90-like ATPase" evidence="6">
    <location>
        <begin position="297"/>
        <end position="392"/>
    </location>
</feature>
<dbReference type="InterPro" id="IPR017205">
    <property type="entry name" value="Sig_transdc_His_kinase_ChrS"/>
</dbReference>
<name>A0A0X8E4M2_9MICO</name>
<dbReference type="Pfam" id="PF07730">
    <property type="entry name" value="HisKA_3"/>
    <property type="match status" value="1"/>
</dbReference>
<dbReference type="InterPro" id="IPR003594">
    <property type="entry name" value="HATPase_dom"/>
</dbReference>
<evidence type="ECO:0000256" key="3">
    <source>
        <dbReference type="ARBA" id="ARBA00023012"/>
    </source>
</evidence>
<dbReference type="PANTHER" id="PTHR24421:SF62">
    <property type="entry name" value="SENSORY TRANSDUCTION HISTIDINE KINASE"/>
    <property type="match status" value="1"/>
</dbReference>
<dbReference type="AlphaFoldDB" id="A0A0X8E4M2"/>
<evidence type="ECO:0000259" key="6">
    <source>
        <dbReference type="SMART" id="SM00387"/>
    </source>
</evidence>
<feature type="region of interest" description="Disordered" evidence="4">
    <location>
        <begin position="401"/>
        <end position="426"/>
    </location>
</feature>
<keyword evidence="5" id="KW-0812">Transmembrane</keyword>
<dbReference type="GO" id="GO:0046983">
    <property type="term" value="F:protein dimerization activity"/>
    <property type="evidence" value="ECO:0007669"/>
    <property type="project" value="InterPro"/>
</dbReference>
<dbReference type="PANTHER" id="PTHR24421">
    <property type="entry name" value="NITRATE/NITRITE SENSOR PROTEIN NARX-RELATED"/>
    <property type="match status" value="1"/>
</dbReference>
<dbReference type="InterPro" id="IPR011712">
    <property type="entry name" value="Sig_transdc_His_kin_sub3_dim/P"/>
</dbReference>
<feature type="transmembrane region" description="Helical" evidence="5">
    <location>
        <begin position="96"/>
        <end position="113"/>
    </location>
</feature>
<dbReference type="InterPro" id="IPR036890">
    <property type="entry name" value="HATPase_C_sf"/>
</dbReference>
<evidence type="ECO:0000256" key="4">
    <source>
        <dbReference type="SAM" id="MobiDB-lite"/>
    </source>
</evidence>
<accession>A0A0X8E4M2</accession>
<dbReference type="EMBL" id="CP014145">
    <property type="protein sequence ID" value="AMB59639.1"/>
    <property type="molecule type" value="Genomic_DNA"/>
</dbReference>
<feature type="transmembrane region" description="Helical" evidence="5">
    <location>
        <begin position="25"/>
        <end position="41"/>
    </location>
</feature>
<evidence type="ECO:0000256" key="1">
    <source>
        <dbReference type="ARBA" id="ARBA00022679"/>
    </source>
</evidence>
<dbReference type="Gene3D" id="3.30.565.10">
    <property type="entry name" value="Histidine kinase-like ATPase, C-terminal domain"/>
    <property type="match status" value="1"/>
</dbReference>
<dbReference type="KEGG" id="mvd:AWU67_13055"/>
<dbReference type="Proteomes" id="UP000058305">
    <property type="component" value="Chromosome"/>
</dbReference>
<dbReference type="InterPro" id="IPR050482">
    <property type="entry name" value="Sensor_HK_TwoCompSys"/>
</dbReference>
<evidence type="ECO:0000313" key="7">
    <source>
        <dbReference type="EMBL" id="AMB59639.1"/>
    </source>
</evidence>
<sequence>MIAVTVLLIALTALFDQPVAGGEWGVLAVLAVVLICYFSWGRRTLDGSGSLPGLLYAGVLLVALGVGISFDPTFAFLQIILFPSLWVLSANTKQAVVLNLLAIVPITLGYWAYFGPTGILTGVGSGVLAVAFSLSLGAWITSIERAGTERATLLDELLAVQGQLAAANREVGVDSERARLAREIHDTIAQSLTGLVMVAQRAGGELARATDAGNSGASAASLAGARADVELIESMARDALTEARGLVAAIAPVRVESTLAEALARLAERFERETGVQVHTELAALGPGGTGGALGAELDVVLLRCAQEALGNVRKHAQAGTASLGVIRGADQVVLTVSDDGVGPGSAADTAAATGFGLAGMTERLALVGGTLRLEPALPRGSRLTVTIPLGTAELGATPLGTTPLGTAAPGSAATAAGDSVTGVSA</sequence>
<dbReference type="GO" id="GO:0016020">
    <property type="term" value="C:membrane"/>
    <property type="evidence" value="ECO:0007669"/>
    <property type="project" value="InterPro"/>
</dbReference>
<reference evidence="8" key="2">
    <citation type="submission" date="2016-01" db="EMBL/GenBank/DDBJ databases">
        <title>First complete genome sequence of a species in the genus Microterricola, an extremophilic cold active enzyme producing strain ERGS5:02 isolated from Sikkim Himalaya.</title>
        <authorList>
            <person name="Kumar R."/>
            <person name="Singh D."/>
            <person name="Swarnkar M.K."/>
        </authorList>
    </citation>
    <scope>NUCLEOTIDE SEQUENCE [LARGE SCALE GENOMIC DNA]</scope>
    <source>
        <strain evidence="8">ERGS5:02</strain>
    </source>
</reference>
<dbReference type="PIRSF" id="PIRSF037434">
    <property type="entry name" value="STHK_ChrS"/>
    <property type="match status" value="1"/>
</dbReference>
<gene>
    <name evidence="7" type="ORF">AWU67_13055</name>
</gene>
<keyword evidence="2" id="KW-0418">Kinase</keyword>
<dbReference type="Pfam" id="PF02518">
    <property type="entry name" value="HATPase_c"/>
    <property type="match status" value="1"/>
</dbReference>
<dbReference type="Gene3D" id="1.20.5.1930">
    <property type="match status" value="1"/>
</dbReference>
<organism evidence="7 8">
    <name type="scientific">Microterricola viridarii</name>
    <dbReference type="NCBI Taxonomy" id="412690"/>
    <lineage>
        <taxon>Bacteria</taxon>
        <taxon>Bacillati</taxon>
        <taxon>Actinomycetota</taxon>
        <taxon>Actinomycetes</taxon>
        <taxon>Micrococcales</taxon>
        <taxon>Microbacteriaceae</taxon>
        <taxon>Microterricola</taxon>
    </lineage>
</organism>
<keyword evidence="5" id="KW-0472">Membrane</keyword>
<keyword evidence="8" id="KW-1185">Reference proteome</keyword>
<feature type="transmembrane region" description="Helical" evidence="5">
    <location>
        <begin position="74"/>
        <end position="89"/>
    </location>
</feature>
<reference evidence="7 8" key="1">
    <citation type="journal article" date="2016" name="J. Biotechnol.">
        <title>First complete genome sequence of a species in the genus Microterricola, an extremophilic cold active enzyme producing bacterial strain ERGS5:02 isolated from Sikkim Himalaya.</title>
        <authorList>
            <person name="Himanshu"/>
            <person name="Swarnkar M.K."/>
            <person name="Singh D."/>
            <person name="Kumar R."/>
        </authorList>
    </citation>
    <scope>NUCLEOTIDE SEQUENCE [LARGE SCALE GENOMIC DNA]</scope>
    <source>
        <strain evidence="7 8">ERGS5:02</strain>
    </source>
</reference>
<dbReference type="GO" id="GO:0000155">
    <property type="term" value="F:phosphorelay sensor kinase activity"/>
    <property type="evidence" value="ECO:0007669"/>
    <property type="project" value="InterPro"/>
</dbReference>
<dbReference type="CDD" id="cd16917">
    <property type="entry name" value="HATPase_UhpB-NarQ-NarX-like"/>
    <property type="match status" value="1"/>
</dbReference>
<dbReference type="SUPFAM" id="SSF55874">
    <property type="entry name" value="ATPase domain of HSP90 chaperone/DNA topoisomerase II/histidine kinase"/>
    <property type="match status" value="1"/>
</dbReference>
<evidence type="ECO:0000256" key="2">
    <source>
        <dbReference type="ARBA" id="ARBA00022777"/>
    </source>
</evidence>
<proteinExistence type="predicted"/>
<keyword evidence="5" id="KW-1133">Transmembrane helix</keyword>
<feature type="compositionally biased region" description="Low complexity" evidence="4">
    <location>
        <begin position="401"/>
        <end position="418"/>
    </location>
</feature>